<accession>X6PD33</accession>
<organism evidence="1 2">
    <name type="scientific">Reticulomyxa filosa</name>
    <dbReference type="NCBI Taxonomy" id="46433"/>
    <lineage>
        <taxon>Eukaryota</taxon>
        <taxon>Sar</taxon>
        <taxon>Rhizaria</taxon>
        <taxon>Retaria</taxon>
        <taxon>Foraminifera</taxon>
        <taxon>Monothalamids</taxon>
        <taxon>Reticulomyxidae</taxon>
        <taxon>Reticulomyxa</taxon>
    </lineage>
</organism>
<reference evidence="1 2" key="1">
    <citation type="journal article" date="2013" name="Curr. Biol.">
        <title>The Genome of the Foraminiferan Reticulomyxa filosa.</title>
        <authorList>
            <person name="Glockner G."/>
            <person name="Hulsmann N."/>
            <person name="Schleicher M."/>
            <person name="Noegel A.A."/>
            <person name="Eichinger L."/>
            <person name="Gallinger C."/>
            <person name="Pawlowski J."/>
            <person name="Sierra R."/>
            <person name="Euteneuer U."/>
            <person name="Pillet L."/>
            <person name="Moustafa A."/>
            <person name="Platzer M."/>
            <person name="Groth M."/>
            <person name="Szafranski K."/>
            <person name="Schliwa M."/>
        </authorList>
    </citation>
    <scope>NUCLEOTIDE SEQUENCE [LARGE SCALE GENOMIC DNA]</scope>
</reference>
<name>X6PD33_RETFI</name>
<comment type="caution">
    <text evidence="1">The sequence shown here is derived from an EMBL/GenBank/DDBJ whole genome shotgun (WGS) entry which is preliminary data.</text>
</comment>
<keyword evidence="2" id="KW-1185">Reference proteome</keyword>
<dbReference type="AlphaFoldDB" id="X6PD33"/>
<evidence type="ECO:0000313" key="1">
    <source>
        <dbReference type="EMBL" id="ETO36018.1"/>
    </source>
</evidence>
<protein>
    <submittedName>
        <fullName evidence="1">Uncharacterized protein</fullName>
    </submittedName>
</protein>
<dbReference type="EMBL" id="ASPP01001073">
    <property type="protein sequence ID" value="ETO36018.1"/>
    <property type="molecule type" value="Genomic_DNA"/>
</dbReference>
<proteinExistence type="predicted"/>
<evidence type="ECO:0000313" key="2">
    <source>
        <dbReference type="Proteomes" id="UP000023152"/>
    </source>
</evidence>
<dbReference type="Proteomes" id="UP000023152">
    <property type="component" value="Unassembled WGS sequence"/>
</dbReference>
<sequence length="341" mass="39832">MGISLENMRLKLEKKIQRKVFQPLAMVSYYTKPASNATIELEIDPWGELFYEHPSFDRAIGWTKKKKICFQFDRDGDGIVLFDDMTTALNVVRDSENEKIDYVVKLWDDRINMPTFIRVKYPFIYDHDCYGLVEALLDQLTDTMDQNTTFSKDNIIYSRVVFHHQKGLPMKYHLLELVVQDPKPVLERLRQLNISAYVLPVLCLRDALSTVVEHWLRTYTGFIDNKSRCCISTSAVCLDLILHFYGLNSNQHYLSSNSEILLTVQLRNKTHNVGLGMHQMFISSTSCKNKNAIASKLSKNLDCYLLEKWCKKNKRNQRSYKLSSLHPKKQKNQKIEFTVRL</sequence>
<gene>
    <name evidence="1" type="ORF">RFI_01048</name>
</gene>